<accession>A0ACC2ZY58</accession>
<organism evidence="1 2">
    <name type="scientific">Neophaeococcomyces mojaviensis</name>
    <dbReference type="NCBI Taxonomy" id="3383035"/>
    <lineage>
        <taxon>Eukaryota</taxon>
        <taxon>Fungi</taxon>
        <taxon>Dikarya</taxon>
        <taxon>Ascomycota</taxon>
        <taxon>Pezizomycotina</taxon>
        <taxon>Eurotiomycetes</taxon>
        <taxon>Chaetothyriomycetidae</taxon>
        <taxon>Chaetothyriales</taxon>
        <taxon>Chaetothyriales incertae sedis</taxon>
        <taxon>Neophaeococcomyces</taxon>
    </lineage>
</organism>
<keyword evidence="2" id="KW-1185">Reference proteome</keyword>
<gene>
    <name evidence="1" type="ORF">H2198_008057</name>
</gene>
<name>A0ACC2ZY58_9EURO</name>
<evidence type="ECO:0000313" key="1">
    <source>
        <dbReference type="EMBL" id="KAJ9652690.1"/>
    </source>
</evidence>
<protein>
    <submittedName>
        <fullName evidence="1">Uncharacterized protein</fullName>
    </submittedName>
</protein>
<dbReference type="EMBL" id="JAPDRQ010000186">
    <property type="protein sequence ID" value="KAJ9652690.1"/>
    <property type="molecule type" value="Genomic_DNA"/>
</dbReference>
<proteinExistence type="predicted"/>
<comment type="caution">
    <text evidence="1">The sequence shown here is derived from an EMBL/GenBank/DDBJ whole genome shotgun (WGS) entry which is preliminary data.</text>
</comment>
<reference evidence="1" key="1">
    <citation type="submission" date="2022-10" db="EMBL/GenBank/DDBJ databases">
        <title>Culturing micro-colonial fungi from biological soil crusts in the Mojave desert and describing Neophaeococcomyces mojavensis, and introducing the new genera and species Taxawa tesnikishii.</title>
        <authorList>
            <person name="Kurbessoian T."/>
            <person name="Stajich J.E."/>
        </authorList>
    </citation>
    <scope>NUCLEOTIDE SEQUENCE</scope>
    <source>
        <strain evidence="1">JES_112</strain>
    </source>
</reference>
<dbReference type="Proteomes" id="UP001172386">
    <property type="component" value="Unassembled WGS sequence"/>
</dbReference>
<sequence length="250" mass="27689">MNLTSLPQAYTQIVYLKISPDHKLSDNTSSAGQVWSATLDTIEKSEGYQRLYWGRSVEYPQNVQLHIVRASHAEHQSSDVSFLDRLHPILKEGSKPVVRHVAPMTTFTSSPTTAFDAPVTGTAIYVRTTEAWHEGSWPCWTHIVRHVAGNSGISGGPIAEALSDNDVLEGGAGGLESGKGADLRQCYLVYVGWDSIKAHDDYHHTKHFRDHRVVLGIGNSGYREYGHQVFEGWRSKERKDTESASGSSKL</sequence>
<evidence type="ECO:0000313" key="2">
    <source>
        <dbReference type="Proteomes" id="UP001172386"/>
    </source>
</evidence>